<keyword evidence="2" id="KW-0813">Transport</keyword>
<dbReference type="PANTHER" id="PTHR22624">
    <property type="entry name" value="CYSTEINE PROTEASE ATG4"/>
    <property type="match status" value="1"/>
</dbReference>
<evidence type="ECO:0000256" key="9">
    <source>
        <dbReference type="ARBA" id="ARBA00029362"/>
    </source>
</evidence>
<feature type="compositionally biased region" description="Polar residues" evidence="11">
    <location>
        <begin position="116"/>
        <end position="141"/>
    </location>
</feature>
<reference evidence="13" key="1">
    <citation type="journal article" date="2020" name="Fungal Divers.">
        <title>Resolving the Mortierellaceae phylogeny through synthesis of multi-gene phylogenetics and phylogenomics.</title>
        <authorList>
            <person name="Vandepol N."/>
            <person name="Liber J."/>
            <person name="Desiro A."/>
            <person name="Na H."/>
            <person name="Kennedy M."/>
            <person name="Barry K."/>
            <person name="Grigoriev I.V."/>
            <person name="Miller A.N."/>
            <person name="O'Donnell K."/>
            <person name="Stajich J.E."/>
            <person name="Bonito G."/>
        </authorList>
    </citation>
    <scope>NUCLEOTIDE SEQUENCE</scope>
    <source>
        <strain evidence="13">NRRL 2591</strain>
    </source>
</reference>
<evidence type="ECO:0000259" key="12">
    <source>
        <dbReference type="Pfam" id="PF03416"/>
    </source>
</evidence>
<feature type="compositionally biased region" description="Low complexity" evidence="11">
    <location>
        <begin position="215"/>
        <end position="231"/>
    </location>
</feature>
<feature type="compositionally biased region" description="Low complexity" evidence="11">
    <location>
        <begin position="86"/>
        <end position="103"/>
    </location>
</feature>
<keyword evidence="6" id="KW-0788">Thiol protease</keyword>
<keyword evidence="5 10" id="KW-0378">Hydrolase</keyword>
<dbReference type="InterPro" id="IPR005078">
    <property type="entry name" value="Peptidase_C54"/>
</dbReference>
<evidence type="ECO:0000256" key="7">
    <source>
        <dbReference type="ARBA" id="ARBA00022927"/>
    </source>
</evidence>
<comment type="function">
    <text evidence="10">Required for selective autophagic degradation of the nucleus (nucleophagy) as well as for mitophagy which contributes to regulate mitochondrial quantity and quality by eliminating the mitochondria to a basal level to fulfill cellular energy requirements and preventing excess ROS production.</text>
</comment>
<dbReference type="Proteomes" id="UP000723463">
    <property type="component" value="Unassembled WGS sequence"/>
</dbReference>
<evidence type="ECO:0000256" key="4">
    <source>
        <dbReference type="ARBA" id="ARBA00022670"/>
    </source>
</evidence>
<dbReference type="AlphaFoldDB" id="A0A9P6K3F0"/>
<keyword evidence="7" id="KW-0653">Protein transport</keyword>
<dbReference type="EMBL" id="JAAAXW010000079">
    <property type="protein sequence ID" value="KAF9545058.1"/>
    <property type="molecule type" value="Genomic_DNA"/>
</dbReference>
<evidence type="ECO:0000256" key="3">
    <source>
        <dbReference type="ARBA" id="ARBA00022490"/>
    </source>
</evidence>
<accession>A0A9P6K3F0</accession>
<evidence type="ECO:0000256" key="8">
    <source>
        <dbReference type="ARBA" id="ARBA00023006"/>
    </source>
</evidence>
<evidence type="ECO:0000256" key="6">
    <source>
        <dbReference type="ARBA" id="ARBA00022807"/>
    </source>
</evidence>
<dbReference type="GO" id="GO:0004197">
    <property type="term" value="F:cysteine-type endopeptidase activity"/>
    <property type="evidence" value="ECO:0007669"/>
    <property type="project" value="TreeGrafter"/>
</dbReference>
<comment type="subcellular location">
    <subcellularLocation>
        <location evidence="10">Nucleus</location>
    </subcellularLocation>
    <subcellularLocation>
        <location evidence="10">Cytoplasm</location>
    </subcellularLocation>
</comment>
<keyword evidence="14" id="KW-1185">Reference proteome</keyword>
<keyword evidence="10" id="KW-0539">Nucleus</keyword>
<comment type="caution">
    <text evidence="13">The sequence shown here is derived from an EMBL/GenBank/DDBJ whole genome shotgun (WGS) entry which is preliminary data.</text>
</comment>
<dbReference type="SUPFAM" id="SSF54001">
    <property type="entry name" value="Cysteine proteinases"/>
    <property type="match status" value="1"/>
</dbReference>
<feature type="compositionally biased region" description="Low complexity" evidence="11">
    <location>
        <begin position="142"/>
        <end position="157"/>
    </location>
</feature>
<evidence type="ECO:0000256" key="5">
    <source>
        <dbReference type="ARBA" id="ARBA00022801"/>
    </source>
</evidence>
<dbReference type="GO" id="GO:0016485">
    <property type="term" value="P:protein processing"/>
    <property type="evidence" value="ECO:0007669"/>
    <property type="project" value="TreeGrafter"/>
</dbReference>
<evidence type="ECO:0000256" key="2">
    <source>
        <dbReference type="ARBA" id="ARBA00022448"/>
    </source>
</evidence>
<feature type="compositionally biased region" description="Basic and acidic residues" evidence="11">
    <location>
        <begin position="74"/>
        <end position="85"/>
    </location>
</feature>
<dbReference type="InterPro" id="IPR046792">
    <property type="entry name" value="Peptidase_C54_cat"/>
</dbReference>
<evidence type="ECO:0000313" key="14">
    <source>
        <dbReference type="Proteomes" id="UP000723463"/>
    </source>
</evidence>
<evidence type="ECO:0000313" key="13">
    <source>
        <dbReference type="EMBL" id="KAF9545058.1"/>
    </source>
</evidence>
<feature type="region of interest" description="Disordered" evidence="11">
    <location>
        <begin position="1"/>
        <end position="158"/>
    </location>
</feature>
<keyword evidence="3 10" id="KW-0963">Cytoplasm</keyword>
<organism evidence="13 14">
    <name type="scientific">Mortierella hygrophila</name>
    <dbReference type="NCBI Taxonomy" id="979708"/>
    <lineage>
        <taxon>Eukaryota</taxon>
        <taxon>Fungi</taxon>
        <taxon>Fungi incertae sedis</taxon>
        <taxon>Mucoromycota</taxon>
        <taxon>Mortierellomycotina</taxon>
        <taxon>Mortierellomycetes</taxon>
        <taxon>Mortierellales</taxon>
        <taxon>Mortierellaceae</taxon>
        <taxon>Mortierella</taxon>
    </lineage>
</organism>
<feature type="domain" description="Peptidase C54 catalytic" evidence="12">
    <location>
        <begin position="375"/>
        <end position="645"/>
    </location>
</feature>
<feature type="compositionally biased region" description="Polar residues" evidence="11">
    <location>
        <begin position="241"/>
        <end position="256"/>
    </location>
</feature>
<dbReference type="GO" id="GO:0035973">
    <property type="term" value="P:aggrephagy"/>
    <property type="evidence" value="ECO:0007669"/>
    <property type="project" value="TreeGrafter"/>
</dbReference>
<keyword evidence="4 10" id="KW-0645">Protease</keyword>
<dbReference type="GO" id="GO:0005634">
    <property type="term" value="C:nucleus"/>
    <property type="evidence" value="ECO:0007669"/>
    <property type="project" value="UniProtKB-SubCell"/>
</dbReference>
<sequence length="694" mass="74909">MDSHKMQQGQPAAAPLPSLPPPSSNSSSTPIVHDSSNSLLTKEQGHQDSSPVTAHPQSAQDPHIESTLSYSPDKVQDQNNRKEIANDTTTSNDSSNTKTTTEPEIPPTSAAKVSTAPGSQAADTTQAPSGATQPEVTESGTGQEASEAGQGAAQSASRLGSRFSVNLSGVGLPSVASNLGLTQANGERAADMAQDLKKNVVNMWHAWFPTPPPTSSSSSSSSTATPTTTSTIDSAKAHLQAPNSGSQSLSVHSQQHGRPAKNQRLTNSYSLGSKAGSESFMSIGGNRTPPSSQQQPVSPPRGYSLDIPDRKLASVSPVPSLGGRGKDTSTQIVHEANDPIASRSSTCVPPPSNLSNEPIYLMGELYPPSPTQWTDFQRDFTSGLIWCTYRHSYPPIKPSTFTTDVGWGCMLRSGQGLLANALAIQFMGRGWNRPVPGDPMWDIYVRILSWFLDDMNPRSPFSVHRIALLGKQLGKNIGEWFGPSTTSQVTKALVHNYPESGLGVYVTTDGVIYKDQVEEAATLKKSNGFGHLLILVTIRLGIDKLNPIYNDAIKTTFEFPQTLGIAGGRPSSSYYFVGYQGDDLFYLDPHHSRCVVESKDLNDYTAEDFSTYHCETIRKIDINAIDPSMLLAFYCRDRTDFDAFCLKVQELNARPGMGSSIFTIGEKAPDYDDDNDGRLWSVADEEDDDLELIL</sequence>
<dbReference type="GO" id="GO:0000423">
    <property type="term" value="P:mitophagy"/>
    <property type="evidence" value="ECO:0007669"/>
    <property type="project" value="TreeGrafter"/>
</dbReference>
<protein>
    <recommendedName>
        <fullName evidence="10">Cysteine protease</fullName>
        <ecNumber evidence="10">3.4.22.-</ecNumber>
    </recommendedName>
</protein>
<feature type="compositionally biased region" description="Polar residues" evidence="11">
    <location>
        <begin position="1"/>
        <end position="10"/>
    </location>
</feature>
<comment type="catalytic activity">
    <reaction evidence="9">
        <text>[protein]-C-terminal L-amino acid-glycyl-phosphatidylethanolamide + H2O = [protein]-C-terminal L-amino acid-glycine + a 1,2-diacyl-sn-glycero-3-phosphoethanolamine</text>
        <dbReference type="Rhea" id="RHEA:67548"/>
        <dbReference type="Rhea" id="RHEA-COMP:17323"/>
        <dbReference type="Rhea" id="RHEA-COMP:17324"/>
        <dbReference type="ChEBI" id="CHEBI:15377"/>
        <dbReference type="ChEBI" id="CHEBI:64612"/>
        <dbReference type="ChEBI" id="CHEBI:172940"/>
        <dbReference type="ChEBI" id="CHEBI:172941"/>
    </reaction>
    <physiologicalReaction direction="left-to-right" evidence="9">
        <dbReference type="Rhea" id="RHEA:67549"/>
    </physiologicalReaction>
</comment>
<keyword evidence="8" id="KW-0072">Autophagy</keyword>
<evidence type="ECO:0000256" key="11">
    <source>
        <dbReference type="SAM" id="MobiDB-lite"/>
    </source>
</evidence>
<feature type="compositionally biased region" description="Polar residues" evidence="11">
    <location>
        <begin position="34"/>
        <end position="70"/>
    </location>
</feature>
<dbReference type="GO" id="GO:0019786">
    <property type="term" value="F:protein-phosphatidylethanolamide deconjugating activity"/>
    <property type="evidence" value="ECO:0007669"/>
    <property type="project" value="InterPro"/>
</dbReference>
<dbReference type="EC" id="3.4.22.-" evidence="10"/>
<dbReference type="GO" id="GO:0034727">
    <property type="term" value="P:piecemeal microautophagy of the nucleus"/>
    <property type="evidence" value="ECO:0007669"/>
    <property type="project" value="TreeGrafter"/>
</dbReference>
<dbReference type="GO" id="GO:0015031">
    <property type="term" value="P:protein transport"/>
    <property type="evidence" value="ECO:0007669"/>
    <property type="project" value="UniProtKB-KW"/>
</dbReference>
<dbReference type="GO" id="GO:0005737">
    <property type="term" value="C:cytoplasm"/>
    <property type="evidence" value="ECO:0007669"/>
    <property type="project" value="UniProtKB-SubCell"/>
</dbReference>
<dbReference type="GO" id="GO:0000045">
    <property type="term" value="P:autophagosome assembly"/>
    <property type="evidence" value="ECO:0007669"/>
    <property type="project" value="TreeGrafter"/>
</dbReference>
<name>A0A9P6K3F0_9FUNG</name>
<evidence type="ECO:0000256" key="10">
    <source>
        <dbReference type="RuleBase" id="RU363115"/>
    </source>
</evidence>
<proteinExistence type="inferred from homology"/>
<dbReference type="Pfam" id="PF03416">
    <property type="entry name" value="Peptidase_C54"/>
    <property type="match status" value="1"/>
</dbReference>
<dbReference type="PANTHER" id="PTHR22624:SF49">
    <property type="entry name" value="CYSTEINE PROTEASE"/>
    <property type="match status" value="1"/>
</dbReference>
<comment type="similarity">
    <text evidence="1 10">Belongs to the peptidase C54 family.</text>
</comment>
<dbReference type="InterPro" id="IPR038765">
    <property type="entry name" value="Papain-like_cys_pep_sf"/>
</dbReference>
<gene>
    <name evidence="13" type="primary">ATG4</name>
    <name evidence="13" type="ORF">EC957_011299</name>
</gene>
<feature type="region of interest" description="Disordered" evidence="11">
    <location>
        <begin position="210"/>
        <end position="307"/>
    </location>
</feature>
<evidence type="ECO:0000256" key="1">
    <source>
        <dbReference type="ARBA" id="ARBA00010958"/>
    </source>
</evidence>